<dbReference type="PANTHER" id="PTHR30160">
    <property type="entry name" value="TETRAACYLDISACCHARIDE 4'-KINASE-RELATED"/>
    <property type="match status" value="1"/>
</dbReference>
<dbReference type="CDD" id="cd03789">
    <property type="entry name" value="GT9_LPS_heptosyltransferase"/>
    <property type="match status" value="1"/>
</dbReference>
<sequence length="363" mass="39057">MTVVKKGDAFLGKFLAFLLPKATAGAFSSPGRILVIRPGGIGDAALLIPALAMLNVRFPDCRITILAEKRNAAVFILCNAAERVLCYDRPRELRTAMRQDYDLVIDTEQWHRLSAVVARLCSAPRSIGFGTNERARLFSTAIAYSHDDYEMDSFFHLLEPLGLRAPENLPIPFLTVPEAARLRADEFLAPLDGKRFVAIFPGASIPERRWGASRFSEVAHRLAGRGISVVAVGGGEDVADGERIAAAGSGFNLAGKCSLVESAAVIARSAVLLSGDSGILHLGVGLGVPTVSLFGPGIQAKWGPKGPRHIVLNRQLPCSPCTRFGTTPPCRIHSRCLSEISVDEVAVSVWQLLFPTDATRHPS</sequence>
<organism evidence="3 4">
    <name type="scientific">Geomesophilobacter sediminis</name>
    <dbReference type="NCBI Taxonomy" id="2798584"/>
    <lineage>
        <taxon>Bacteria</taxon>
        <taxon>Pseudomonadati</taxon>
        <taxon>Thermodesulfobacteriota</taxon>
        <taxon>Desulfuromonadia</taxon>
        <taxon>Geobacterales</taxon>
        <taxon>Geobacteraceae</taxon>
        <taxon>Geomesophilobacter</taxon>
    </lineage>
</organism>
<dbReference type="GO" id="GO:0008713">
    <property type="term" value="F:ADP-heptose-lipopolysaccharide heptosyltransferase activity"/>
    <property type="evidence" value="ECO:0007669"/>
    <property type="project" value="TreeGrafter"/>
</dbReference>
<name>A0A8J7JBT5_9BACT</name>
<gene>
    <name evidence="3" type="ORF">JFN93_05080</name>
</gene>
<dbReference type="Gene3D" id="3.40.50.2000">
    <property type="entry name" value="Glycogen Phosphorylase B"/>
    <property type="match status" value="2"/>
</dbReference>
<accession>A0A8J7JBT5</accession>
<evidence type="ECO:0000256" key="1">
    <source>
        <dbReference type="ARBA" id="ARBA00022676"/>
    </source>
</evidence>
<keyword evidence="1" id="KW-0328">Glycosyltransferase</keyword>
<evidence type="ECO:0000313" key="3">
    <source>
        <dbReference type="EMBL" id="MBJ6724073.1"/>
    </source>
</evidence>
<dbReference type="Proteomes" id="UP000636888">
    <property type="component" value="Unassembled WGS sequence"/>
</dbReference>
<comment type="caution">
    <text evidence="3">The sequence shown here is derived from an EMBL/GenBank/DDBJ whole genome shotgun (WGS) entry which is preliminary data.</text>
</comment>
<evidence type="ECO:0000256" key="2">
    <source>
        <dbReference type="ARBA" id="ARBA00022679"/>
    </source>
</evidence>
<dbReference type="GO" id="GO:0009244">
    <property type="term" value="P:lipopolysaccharide core region biosynthetic process"/>
    <property type="evidence" value="ECO:0007669"/>
    <property type="project" value="TreeGrafter"/>
</dbReference>
<dbReference type="GO" id="GO:0005829">
    <property type="term" value="C:cytosol"/>
    <property type="evidence" value="ECO:0007669"/>
    <property type="project" value="TreeGrafter"/>
</dbReference>
<keyword evidence="4" id="KW-1185">Reference proteome</keyword>
<protein>
    <submittedName>
        <fullName evidence="3">Glycosyltransferase family 9 protein</fullName>
    </submittedName>
</protein>
<dbReference type="SUPFAM" id="SSF53756">
    <property type="entry name" value="UDP-Glycosyltransferase/glycogen phosphorylase"/>
    <property type="match status" value="1"/>
</dbReference>
<dbReference type="PANTHER" id="PTHR30160:SF7">
    <property type="entry name" value="ADP-HEPTOSE--LPS HEPTOSYLTRANSFERASE 2"/>
    <property type="match status" value="1"/>
</dbReference>
<proteinExistence type="predicted"/>
<dbReference type="InterPro" id="IPR002201">
    <property type="entry name" value="Glyco_trans_9"/>
</dbReference>
<keyword evidence="2" id="KW-0808">Transferase</keyword>
<dbReference type="Pfam" id="PF01075">
    <property type="entry name" value="Glyco_transf_9"/>
    <property type="match status" value="1"/>
</dbReference>
<reference evidence="3" key="1">
    <citation type="submission" date="2020-12" db="EMBL/GenBank/DDBJ databases">
        <title>Geomonas sp. Red875, isolated from river sediment.</title>
        <authorList>
            <person name="Xu Z."/>
            <person name="Zhang Z."/>
            <person name="Masuda Y."/>
            <person name="Itoh H."/>
            <person name="Senoo K."/>
        </authorList>
    </citation>
    <scope>NUCLEOTIDE SEQUENCE</scope>
    <source>
        <strain evidence="3">Red875</strain>
    </source>
</reference>
<evidence type="ECO:0000313" key="4">
    <source>
        <dbReference type="Proteomes" id="UP000636888"/>
    </source>
</evidence>
<dbReference type="InterPro" id="IPR051199">
    <property type="entry name" value="LPS_LOS_Heptosyltrfase"/>
</dbReference>
<dbReference type="AlphaFoldDB" id="A0A8J7JBT5"/>
<dbReference type="EMBL" id="JAEMHM010000004">
    <property type="protein sequence ID" value="MBJ6724073.1"/>
    <property type="molecule type" value="Genomic_DNA"/>
</dbReference>